<sequence>MNMAGIEKEGTPDHKFQYNGKEKQEEIGFVDYGARHYDASLGRWFVVDPLAEKMRRHSVYNYAFDNPIRFIDSDGRKPDDFIYINYKTRDVTIVKDPGLDRIYLVSDRKFLEVGKQKFVGTAFNESWWSYVDKIKQEPFNPGYGKNYELKGKYTGGLDFFKANGFQSGGNDLGVIADVFIENMKGTFAEFTKDIDYDRIRTWTEGPSSEPLIKYPKSKPGEKVIDMFDPQGIAHGSTNGSIFNGFLVFDALGQPTTDVYVNYVNKEKSKIQIIDTLKINGVVGPRGIFNGKVRFIDLENNSDTSFFLKQIRPKR</sequence>
<dbReference type="Proteomes" id="UP000576082">
    <property type="component" value="Unassembled WGS sequence"/>
</dbReference>
<reference evidence="1 2" key="1">
    <citation type="submission" date="2020-04" db="EMBL/GenBank/DDBJ databases">
        <title>Flammeovirga sp. SR4, a novel species isolated from seawater.</title>
        <authorList>
            <person name="Wang X."/>
        </authorList>
    </citation>
    <scope>NUCLEOTIDE SEQUENCE [LARGE SCALE GENOMIC DNA]</scope>
    <source>
        <strain evidence="1 2">ATCC 23126</strain>
    </source>
</reference>
<gene>
    <name evidence="1" type="ORF">HHU12_31700</name>
</gene>
<dbReference type="NCBIfam" id="TIGR03696">
    <property type="entry name" value="Rhs_assc_core"/>
    <property type="match status" value="1"/>
</dbReference>
<accession>A0A7X9XD98</accession>
<protein>
    <recommendedName>
        <fullName evidence="3">RHS repeat-associated core domain-containing protein</fullName>
    </recommendedName>
</protein>
<dbReference type="EMBL" id="JABANE010000177">
    <property type="protein sequence ID" value="NME72568.1"/>
    <property type="molecule type" value="Genomic_DNA"/>
</dbReference>
<dbReference type="InterPro" id="IPR022385">
    <property type="entry name" value="Rhs_assc_core"/>
</dbReference>
<evidence type="ECO:0000313" key="1">
    <source>
        <dbReference type="EMBL" id="NME72568.1"/>
    </source>
</evidence>
<organism evidence="1 2">
    <name type="scientific">Flammeovirga aprica JL-4</name>
    <dbReference type="NCBI Taxonomy" id="694437"/>
    <lineage>
        <taxon>Bacteria</taxon>
        <taxon>Pseudomonadati</taxon>
        <taxon>Bacteroidota</taxon>
        <taxon>Cytophagia</taxon>
        <taxon>Cytophagales</taxon>
        <taxon>Flammeovirgaceae</taxon>
        <taxon>Flammeovirga</taxon>
    </lineage>
</organism>
<dbReference type="Gene3D" id="2.180.10.10">
    <property type="entry name" value="RHS repeat-associated core"/>
    <property type="match status" value="1"/>
</dbReference>
<proteinExistence type="predicted"/>
<evidence type="ECO:0000313" key="2">
    <source>
        <dbReference type="Proteomes" id="UP000576082"/>
    </source>
</evidence>
<dbReference type="AlphaFoldDB" id="A0A7X9XD98"/>
<keyword evidence="2" id="KW-1185">Reference proteome</keyword>
<evidence type="ECO:0008006" key="3">
    <source>
        <dbReference type="Google" id="ProtNLM"/>
    </source>
</evidence>
<comment type="caution">
    <text evidence="1">The sequence shown here is derived from an EMBL/GenBank/DDBJ whole genome shotgun (WGS) entry which is preliminary data.</text>
</comment>
<name>A0A7X9XD98_9BACT</name>